<dbReference type="InterPro" id="IPR002646">
    <property type="entry name" value="PolA_pol_head_dom"/>
</dbReference>
<keyword evidence="5" id="KW-0819">tRNA processing</keyword>
<evidence type="ECO:0000256" key="5">
    <source>
        <dbReference type="ARBA" id="ARBA00022694"/>
    </source>
</evidence>
<dbReference type="Gene3D" id="3.90.1640.10">
    <property type="entry name" value="inorganic pyrophosphatase (n-terminal core)"/>
    <property type="match status" value="1"/>
</dbReference>
<keyword evidence="6 14" id="KW-0548">Nucleotidyltransferase</keyword>
<feature type="domain" description="CBS" evidence="13">
    <location>
        <begin position="325"/>
        <end position="384"/>
    </location>
</feature>
<sequence>MDLILCHQTADFDVLGAAVGLSLLKVGSRIVLTGGAHPTVRDFLALHRDEIALIELRSVNPKKIRSLIVVDNQQRDRLGKAADWFNLPHINTIELYDHHLNSISDIPATWTQIEFVGATTTLIVEKMQRENIQPNPIEATIMALGIHVDTGSLTFPQSTSRDAYGLAWLMEMGANVKTIAEYCDPGFSPQLQELLAESLDKLETITIRGYTFAWVLLNTENFVPGLSNLTERLLELTEKNALLLAHSYSKRHHNNPEHNGRLTVIGRTRIDGTNLNQLFQSYGGGGHAQAASLMLRDGSPDLILKQLVTEFIAQIPHPLTARDLMSSPVRTIRPETTIEQAQRVLFRYGHSGLSVVDENDCLVGIISRRDLDLALHHGFSHAPVKGYMTRQLKTITPDTLLPDIESIMVTYDVGRLPVVEADKLLGIVTRTDVLRQIHQERGDKKDENGKRIPVISCLLPAIRDRLAAPIWKLLQLAATEAQKRGWHLYVVGGAVRDLLLTETQDILLVQDIDLVVDGFHNSVEVGAGVELALIIQKMFPNARLSVHGEFQTAALLWHKDPELGSLWIDIATSRTEFYPYPAANPEVEASSIRQDLYRRDFTINALAVRLTPPREGELLDFFGGMIDLRSRQIRVLHANSFIEDPTRIYRAVRFAVRLNFELEPQTEDYIRYAIDSGIYERLRLENHPTPALTTRLKAELKYILDSHYWQPALKLLAHLDALHCLHSEIVLDESSWWQIRCISRWLQYLDPYNQLEHWLIRLEILIAQLNEEERTKIAHNLNLPKESIERLKLITKIESEVKDKLLNCDRLSHIFRVLHPYKFSNLILVGVRSPKKIRRLIWQYLTKWSKIQAPLTGDDLKAMGYKPGPKYKQVLDQLLTKTLDGDIKTREEAEVFVKQMMIEQG</sequence>
<evidence type="ECO:0000256" key="10">
    <source>
        <dbReference type="ARBA" id="ARBA00022884"/>
    </source>
</evidence>
<dbReference type="OrthoDB" id="9805698at2"/>
<dbReference type="InterPro" id="IPR043519">
    <property type="entry name" value="NT_sf"/>
</dbReference>
<dbReference type="EMBL" id="BDQK01000005">
    <property type="protein sequence ID" value="GBF80056.1"/>
    <property type="molecule type" value="Genomic_DNA"/>
</dbReference>
<evidence type="ECO:0000256" key="7">
    <source>
        <dbReference type="ARBA" id="ARBA00022723"/>
    </source>
</evidence>
<dbReference type="Gene3D" id="3.30.460.10">
    <property type="entry name" value="Beta Polymerase, domain 2"/>
    <property type="match status" value="1"/>
</dbReference>
<reference evidence="15" key="1">
    <citation type="submission" date="2017-05" db="EMBL/GenBank/DDBJ databases">
        <title>Physiological properties and genetic analysis related to exopolysaccharide production of fresh-water unicellular cyanobacterium Aphanothece sacrum, Suizenji Nori, that has been cultured as a food source in Japan.</title>
        <authorList>
            <person name="Kanesaki Y."/>
            <person name="Yoshikawa S."/>
            <person name="Ohki K."/>
        </authorList>
    </citation>
    <scope>NUCLEOTIDE SEQUENCE [LARGE SCALE GENOMIC DNA]</scope>
    <source>
        <strain evidence="15">FPU1</strain>
    </source>
</reference>
<dbReference type="Pfam" id="PF00571">
    <property type="entry name" value="CBS"/>
    <property type="match status" value="2"/>
</dbReference>
<keyword evidence="15" id="KW-1185">Reference proteome</keyword>
<name>A0A401IFR2_APHSA</name>
<dbReference type="Gene3D" id="1.10.3090.10">
    <property type="entry name" value="cca-adding enzyme, domain 2"/>
    <property type="match status" value="1"/>
</dbReference>
<dbReference type="SUPFAM" id="SSF81301">
    <property type="entry name" value="Nucleotidyltransferase"/>
    <property type="match status" value="1"/>
</dbReference>
<evidence type="ECO:0000256" key="11">
    <source>
        <dbReference type="PROSITE-ProRule" id="PRU00703"/>
    </source>
</evidence>
<dbReference type="GO" id="GO:0000166">
    <property type="term" value="F:nucleotide binding"/>
    <property type="evidence" value="ECO:0007669"/>
    <property type="project" value="UniProtKB-KW"/>
</dbReference>
<dbReference type="InterPro" id="IPR052390">
    <property type="entry name" value="tRNA_nt/polyA_polymerase"/>
</dbReference>
<dbReference type="GO" id="GO:0008033">
    <property type="term" value="P:tRNA processing"/>
    <property type="evidence" value="ECO:0007669"/>
    <property type="project" value="UniProtKB-KW"/>
</dbReference>
<dbReference type="CDD" id="cd04595">
    <property type="entry name" value="CBS_pair_DHH_polyA_Pol_assoc"/>
    <property type="match status" value="1"/>
</dbReference>
<dbReference type="SUPFAM" id="SSF64182">
    <property type="entry name" value="DHH phosphoesterases"/>
    <property type="match status" value="1"/>
</dbReference>
<keyword evidence="8" id="KW-0547">Nucleotide-binding</keyword>
<comment type="caution">
    <text evidence="14">The sequence shown here is derived from an EMBL/GenBank/DDBJ whole genome shotgun (WGS) entry which is preliminary data.</text>
</comment>
<evidence type="ECO:0000256" key="8">
    <source>
        <dbReference type="ARBA" id="ARBA00022741"/>
    </source>
</evidence>
<dbReference type="Pfam" id="PF01743">
    <property type="entry name" value="PolyA_pol"/>
    <property type="match status" value="1"/>
</dbReference>
<dbReference type="Gene3D" id="3.10.310.30">
    <property type="match status" value="1"/>
</dbReference>
<dbReference type="InterPro" id="IPR038763">
    <property type="entry name" value="DHH_sf"/>
</dbReference>
<dbReference type="PANTHER" id="PTHR47788:SF1">
    <property type="entry name" value="A-ADDING TRNA NUCLEOTIDYLTRANSFERASE"/>
    <property type="match status" value="1"/>
</dbReference>
<evidence type="ECO:0000313" key="15">
    <source>
        <dbReference type="Proteomes" id="UP000287247"/>
    </source>
</evidence>
<dbReference type="RefSeq" id="WP_124973505.1">
    <property type="nucleotide sequence ID" value="NZ_BDQK01000005.1"/>
</dbReference>
<evidence type="ECO:0000256" key="2">
    <source>
        <dbReference type="ARBA" id="ARBA00007265"/>
    </source>
</evidence>
<evidence type="ECO:0000256" key="12">
    <source>
        <dbReference type="RuleBase" id="RU003953"/>
    </source>
</evidence>
<evidence type="ECO:0000256" key="3">
    <source>
        <dbReference type="ARBA" id="ARBA00022555"/>
    </source>
</evidence>
<evidence type="ECO:0000313" key="14">
    <source>
        <dbReference type="EMBL" id="GBF80056.1"/>
    </source>
</evidence>
<evidence type="ECO:0000256" key="6">
    <source>
        <dbReference type="ARBA" id="ARBA00022695"/>
    </source>
</evidence>
<dbReference type="Proteomes" id="UP000287247">
    <property type="component" value="Unassembled WGS sequence"/>
</dbReference>
<dbReference type="GO" id="GO:0016779">
    <property type="term" value="F:nucleotidyltransferase activity"/>
    <property type="evidence" value="ECO:0007669"/>
    <property type="project" value="UniProtKB-KW"/>
</dbReference>
<dbReference type="Gene3D" id="3.10.580.10">
    <property type="entry name" value="CBS-domain"/>
    <property type="match status" value="1"/>
</dbReference>
<dbReference type="PROSITE" id="PS51371">
    <property type="entry name" value="CBS"/>
    <property type="match status" value="2"/>
</dbReference>
<evidence type="ECO:0000256" key="9">
    <source>
        <dbReference type="ARBA" id="ARBA00022842"/>
    </source>
</evidence>
<dbReference type="AlphaFoldDB" id="A0A401IFR2"/>
<dbReference type="GO" id="GO:0046872">
    <property type="term" value="F:metal ion binding"/>
    <property type="evidence" value="ECO:0007669"/>
    <property type="project" value="UniProtKB-KW"/>
</dbReference>
<proteinExistence type="inferred from homology"/>
<dbReference type="GO" id="GO:0000049">
    <property type="term" value="F:tRNA binding"/>
    <property type="evidence" value="ECO:0007669"/>
    <property type="project" value="UniProtKB-KW"/>
</dbReference>
<evidence type="ECO:0000256" key="4">
    <source>
        <dbReference type="ARBA" id="ARBA00022679"/>
    </source>
</evidence>
<dbReference type="SUPFAM" id="SSF54631">
    <property type="entry name" value="CBS-domain pair"/>
    <property type="match status" value="1"/>
</dbReference>
<keyword evidence="9" id="KW-0460">Magnesium</keyword>
<keyword evidence="3" id="KW-0820">tRNA-binding</keyword>
<keyword evidence="4 12" id="KW-0808">Transferase</keyword>
<comment type="similarity">
    <text evidence="2 12">Belongs to the tRNA nucleotidyltransferase/poly(A) polymerase family.</text>
</comment>
<comment type="cofactor">
    <cofactor evidence="1">
        <name>Mg(2+)</name>
        <dbReference type="ChEBI" id="CHEBI:18420"/>
    </cofactor>
</comment>
<accession>A0A401IFR2</accession>
<keyword evidence="7" id="KW-0479">Metal-binding</keyword>
<gene>
    <name evidence="14" type="ORF">AsFPU1_1457</name>
</gene>
<dbReference type="InterPro" id="IPR046342">
    <property type="entry name" value="CBS_dom_sf"/>
</dbReference>
<feature type="domain" description="CBS" evidence="13">
    <location>
        <begin position="388"/>
        <end position="444"/>
    </location>
</feature>
<organism evidence="14 15">
    <name type="scientific">Aphanothece sacrum FPU1</name>
    <dbReference type="NCBI Taxonomy" id="1920663"/>
    <lineage>
        <taxon>Bacteria</taxon>
        <taxon>Bacillati</taxon>
        <taxon>Cyanobacteriota</taxon>
        <taxon>Cyanophyceae</taxon>
        <taxon>Oscillatoriophycideae</taxon>
        <taxon>Chroococcales</taxon>
        <taxon>Aphanothecaceae</taxon>
        <taxon>Aphanothece</taxon>
    </lineage>
</organism>
<keyword evidence="11" id="KW-0129">CBS domain</keyword>
<keyword evidence="10 12" id="KW-0694">RNA-binding</keyword>
<protein>
    <submittedName>
        <fullName evidence="14">Polynucleotide adenylyltransferase</fullName>
    </submittedName>
</protein>
<dbReference type="PANTHER" id="PTHR47788">
    <property type="entry name" value="POLYA POLYMERASE"/>
    <property type="match status" value="1"/>
</dbReference>
<dbReference type="InterPro" id="IPR000644">
    <property type="entry name" value="CBS_dom"/>
</dbReference>
<evidence type="ECO:0000259" key="13">
    <source>
        <dbReference type="PROSITE" id="PS51371"/>
    </source>
</evidence>
<dbReference type="SMART" id="SM00116">
    <property type="entry name" value="CBS"/>
    <property type="match status" value="2"/>
</dbReference>
<dbReference type="CDD" id="cd05398">
    <property type="entry name" value="NT_ClassII-CCAase"/>
    <property type="match status" value="1"/>
</dbReference>
<dbReference type="SUPFAM" id="SSF81891">
    <property type="entry name" value="Poly A polymerase C-terminal region-like"/>
    <property type="match status" value="1"/>
</dbReference>
<evidence type="ECO:0000256" key="1">
    <source>
        <dbReference type="ARBA" id="ARBA00001946"/>
    </source>
</evidence>